<dbReference type="RefSeq" id="WP_229931979.1">
    <property type="nucleotide sequence ID" value="NZ_CAJHOF010000001.1"/>
</dbReference>
<dbReference type="Gene3D" id="1.20.1640.10">
    <property type="entry name" value="Multidrug efflux transporter AcrB transmembrane domain"/>
    <property type="match status" value="1"/>
</dbReference>
<organism evidence="2 3">
    <name type="scientific">Campylobacter majalis</name>
    <dbReference type="NCBI Taxonomy" id="2790656"/>
    <lineage>
        <taxon>Bacteria</taxon>
        <taxon>Pseudomonadati</taxon>
        <taxon>Campylobacterota</taxon>
        <taxon>Epsilonproteobacteria</taxon>
        <taxon>Campylobacterales</taxon>
        <taxon>Campylobacteraceae</taxon>
        <taxon>Campylobacter</taxon>
    </lineage>
</organism>
<keyword evidence="1" id="KW-0472">Membrane</keyword>
<feature type="transmembrane region" description="Helical" evidence="1">
    <location>
        <begin position="562"/>
        <end position="580"/>
    </location>
</feature>
<feature type="transmembrane region" description="Helical" evidence="1">
    <location>
        <begin position="263"/>
        <end position="287"/>
    </location>
</feature>
<feature type="transmembrane region" description="Helical" evidence="1">
    <location>
        <begin position="299"/>
        <end position="318"/>
    </location>
</feature>
<gene>
    <name evidence="2" type="ORF">LMG7974_00153</name>
</gene>
<reference evidence="2 3" key="1">
    <citation type="submission" date="2020-11" db="EMBL/GenBank/DDBJ databases">
        <authorList>
            <person name="Peeters C."/>
        </authorList>
    </citation>
    <scope>NUCLEOTIDE SEQUENCE [LARGE SCALE GENOMIC DNA]</scope>
    <source>
        <strain evidence="2 3">LMG 7974</strain>
    </source>
</reference>
<dbReference type="SUPFAM" id="SSF82866">
    <property type="entry name" value="Multidrug efflux transporter AcrB transmembrane domain"/>
    <property type="match status" value="2"/>
</dbReference>
<proteinExistence type="predicted"/>
<keyword evidence="1" id="KW-0812">Transmembrane</keyword>
<feature type="transmembrane region" description="Helical" evidence="1">
    <location>
        <begin position="666"/>
        <end position="687"/>
    </location>
</feature>
<feature type="transmembrane region" description="Helical" evidence="1">
    <location>
        <begin position="237"/>
        <end position="257"/>
    </location>
</feature>
<keyword evidence="3" id="KW-1185">Reference proteome</keyword>
<feature type="transmembrane region" description="Helical" evidence="1">
    <location>
        <begin position="641"/>
        <end position="660"/>
    </location>
</feature>
<feature type="transmembrane region" description="Helical" evidence="1">
    <location>
        <begin position="611"/>
        <end position="629"/>
    </location>
</feature>
<feature type="transmembrane region" description="Helical" evidence="1">
    <location>
        <begin position="211"/>
        <end position="230"/>
    </location>
</feature>
<accession>A0ABN7K303</accession>
<evidence type="ECO:0008006" key="4">
    <source>
        <dbReference type="Google" id="ProtNLM"/>
    </source>
</evidence>
<protein>
    <recommendedName>
        <fullName evidence="4">Membrane protein, exporter</fullName>
    </recommendedName>
</protein>
<dbReference type="EMBL" id="CAJHOF010000001">
    <property type="protein sequence ID" value="CAD7286926.1"/>
    <property type="molecule type" value="Genomic_DNA"/>
</dbReference>
<feature type="transmembrane region" description="Helical" evidence="1">
    <location>
        <begin position="371"/>
        <end position="388"/>
    </location>
</feature>
<dbReference type="Proteomes" id="UP000789803">
    <property type="component" value="Unassembled WGS sequence"/>
</dbReference>
<sequence length="696" mass="78629">MKKYIILCLIVMAVLGGFVFAQKHKITSDMFSMLNIKQDEIFKRLQTQASDVVHVLLVDDKAYDEFLQILKRYEIFYNVTKDIKNIDDFKRELNLVKLATFKGKIDDLFIKNALSELYFSISERILSISDDVLSLASHSSILKQNSDIKLDVKTSRLISKSGYYYVNLTLKQGYDSDELMRFYSEARGINAVLHAPAIYQAVAKSNAQNEGFKIGIIGSVLTILFLLFVFRNFRVFYIFLSAVFGFLFGLSACFVIFEKVHILSVVISLSLVGLMLDFAVSFLGFNYAKEIKKDSVSGVKGLFLLALVIGVSGYALFLLSPMQFLHQIAIFSIFALLASFLFSYFLLPKLLDGVSFYKFEYFNFDLNLKKWHKYAIFIAFCLAIFFIAKNDFSDNIKNYSQNPVQLSEQSMIFARESGNMSEFKLIKADVKNQENLLNELYENGLISSHNSLYSLINSKHTQEKIKQQLLKYAKNDEILAMLDELGINDEFEKLATLPTLGVDELKKFEIFRNFAILFDNPDLIFVSGDGDIGDIAKKYDAKFYDLIAMINENFTQIKASAIKLKILGFLVAFVILSFFVGLIRSAIIILATFLSSVITIGFFAMFDDVNIFVIFGVILASAVGIDYLLIGFKDINHNARVFSICVAGATTIITFALLMLSSTHAVFSFGASVSLAVLLNMLFAISLSKRQNFNII</sequence>
<comment type="caution">
    <text evidence="2">The sequence shown here is derived from an EMBL/GenBank/DDBJ whole genome shotgun (WGS) entry which is preliminary data.</text>
</comment>
<keyword evidence="1" id="KW-1133">Transmembrane helix</keyword>
<feature type="transmembrane region" description="Helical" evidence="1">
    <location>
        <begin position="324"/>
        <end position="347"/>
    </location>
</feature>
<evidence type="ECO:0000313" key="3">
    <source>
        <dbReference type="Proteomes" id="UP000789803"/>
    </source>
</evidence>
<name>A0ABN7K303_9BACT</name>
<evidence type="ECO:0000313" key="2">
    <source>
        <dbReference type="EMBL" id="CAD7286926.1"/>
    </source>
</evidence>
<evidence type="ECO:0000256" key="1">
    <source>
        <dbReference type="SAM" id="Phobius"/>
    </source>
</evidence>